<dbReference type="InParanoid" id="K3XTU3"/>
<reference evidence="2" key="1">
    <citation type="journal article" date="2012" name="Nat. Biotechnol.">
        <title>Reference genome sequence of the model plant Setaria.</title>
        <authorList>
            <person name="Bennetzen J.L."/>
            <person name="Schmutz J."/>
            <person name="Wang H."/>
            <person name="Percifield R."/>
            <person name="Hawkins J."/>
            <person name="Pontaroli A.C."/>
            <person name="Estep M."/>
            <person name="Feng L."/>
            <person name="Vaughn J.N."/>
            <person name="Grimwood J."/>
            <person name="Jenkins J."/>
            <person name="Barry K."/>
            <person name="Lindquist E."/>
            <person name="Hellsten U."/>
            <person name="Deshpande S."/>
            <person name="Wang X."/>
            <person name="Wu X."/>
            <person name="Mitros T."/>
            <person name="Triplett J."/>
            <person name="Yang X."/>
            <person name="Ye C.Y."/>
            <person name="Mauro-Herrera M."/>
            <person name="Wang L."/>
            <person name="Li P."/>
            <person name="Sharma M."/>
            <person name="Sharma R."/>
            <person name="Ronald P.C."/>
            <person name="Panaud O."/>
            <person name="Kellogg E.A."/>
            <person name="Brutnell T.P."/>
            <person name="Doust A.N."/>
            <person name="Tuskan G.A."/>
            <person name="Rokhsar D."/>
            <person name="Devos K.M."/>
        </authorList>
    </citation>
    <scope>NUCLEOTIDE SEQUENCE [LARGE SCALE GENOMIC DNA]</scope>
    <source>
        <strain evidence="2">cv. Yugu1</strain>
    </source>
</reference>
<proteinExistence type="predicted"/>
<name>K3XTU3_SETIT</name>
<dbReference type="Proteomes" id="UP000004995">
    <property type="component" value="Unassembled WGS sequence"/>
</dbReference>
<accession>K3XTU3</accession>
<dbReference type="AlphaFoldDB" id="K3XTU3"/>
<reference evidence="1" key="2">
    <citation type="submission" date="2018-08" db="UniProtKB">
        <authorList>
            <consortium name="EnsemblPlants"/>
        </authorList>
    </citation>
    <scope>IDENTIFICATION</scope>
    <source>
        <strain evidence="1">Yugu1</strain>
    </source>
</reference>
<evidence type="ECO:0000313" key="2">
    <source>
        <dbReference type="Proteomes" id="UP000004995"/>
    </source>
</evidence>
<dbReference type="EnsemblPlants" id="KQL03869">
    <property type="protein sequence ID" value="KQL03869"/>
    <property type="gene ID" value="SETIT_005350mg"/>
</dbReference>
<sequence>MSLHVDVSATDCPPCSSSVRSDCVSVLRLIYLGVVRTLSYCNMIAQKIGRTLRSV</sequence>
<dbReference type="EMBL" id="AGNK02002802">
    <property type="status" value="NOT_ANNOTATED_CDS"/>
    <property type="molecule type" value="Genomic_DNA"/>
</dbReference>
<dbReference type="Gramene" id="KQL03869">
    <property type="protein sequence ID" value="KQL03869"/>
    <property type="gene ID" value="SETIT_005350mg"/>
</dbReference>
<dbReference type="HOGENOM" id="CLU_3035984_0_0_1"/>
<evidence type="ECO:0000313" key="1">
    <source>
        <dbReference type="EnsemblPlants" id="KQL03869"/>
    </source>
</evidence>
<keyword evidence="2" id="KW-1185">Reference proteome</keyword>
<protein>
    <submittedName>
        <fullName evidence="1">Uncharacterized protein</fullName>
    </submittedName>
</protein>
<organism evidence="1 2">
    <name type="scientific">Setaria italica</name>
    <name type="common">Foxtail millet</name>
    <name type="synonym">Panicum italicum</name>
    <dbReference type="NCBI Taxonomy" id="4555"/>
    <lineage>
        <taxon>Eukaryota</taxon>
        <taxon>Viridiplantae</taxon>
        <taxon>Streptophyta</taxon>
        <taxon>Embryophyta</taxon>
        <taxon>Tracheophyta</taxon>
        <taxon>Spermatophyta</taxon>
        <taxon>Magnoliopsida</taxon>
        <taxon>Liliopsida</taxon>
        <taxon>Poales</taxon>
        <taxon>Poaceae</taxon>
        <taxon>PACMAD clade</taxon>
        <taxon>Panicoideae</taxon>
        <taxon>Panicodae</taxon>
        <taxon>Paniceae</taxon>
        <taxon>Cenchrinae</taxon>
        <taxon>Setaria</taxon>
    </lineage>
</organism>